<evidence type="ECO:0000256" key="7">
    <source>
        <dbReference type="RuleBase" id="RU363032"/>
    </source>
</evidence>
<keyword evidence="6 7" id="KW-0472">Membrane</keyword>
<dbReference type="InterPro" id="IPR035906">
    <property type="entry name" value="MetI-like_sf"/>
</dbReference>
<evidence type="ECO:0000256" key="1">
    <source>
        <dbReference type="ARBA" id="ARBA00004651"/>
    </source>
</evidence>
<keyword evidence="3" id="KW-1003">Cell membrane</keyword>
<feature type="domain" description="ABC transmembrane type-1" evidence="8">
    <location>
        <begin position="108"/>
        <end position="338"/>
    </location>
</feature>
<dbReference type="PANTHER" id="PTHR43163:SF6">
    <property type="entry name" value="DIPEPTIDE TRANSPORT SYSTEM PERMEASE PROTEIN DPPB-RELATED"/>
    <property type="match status" value="1"/>
</dbReference>
<feature type="transmembrane region" description="Helical" evidence="7">
    <location>
        <begin position="20"/>
        <end position="41"/>
    </location>
</feature>
<evidence type="ECO:0000256" key="5">
    <source>
        <dbReference type="ARBA" id="ARBA00022989"/>
    </source>
</evidence>
<name>A0ABW1VH96_9MICO</name>
<dbReference type="RefSeq" id="WP_386730422.1">
    <property type="nucleotide sequence ID" value="NZ_JBHSTP010000002.1"/>
</dbReference>
<proteinExistence type="inferred from homology"/>
<reference evidence="10" key="1">
    <citation type="journal article" date="2019" name="Int. J. Syst. Evol. Microbiol.">
        <title>The Global Catalogue of Microorganisms (GCM) 10K type strain sequencing project: providing services to taxonomists for standard genome sequencing and annotation.</title>
        <authorList>
            <consortium name="The Broad Institute Genomics Platform"/>
            <consortium name="The Broad Institute Genome Sequencing Center for Infectious Disease"/>
            <person name="Wu L."/>
            <person name="Ma J."/>
        </authorList>
    </citation>
    <scope>NUCLEOTIDE SEQUENCE [LARGE SCALE GENOMIC DNA]</scope>
    <source>
        <strain evidence="10">CCUG 43304</strain>
    </source>
</reference>
<accession>A0ABW1VH96</accession>
<comment type="caution">
    <text evidence="9">The sequence shown here is derived from an EMBL/GenBank/DDBJ whole genome shotgun (WGS) entry which is preliminary data.</text>
</comment>
<dbReference type="InterPro" id="IPR000515">
    <property type="entry name" value="MetI-like"/>
</dbReference>
<sequence length="348" mass="36845">MAETTRVSTTSIWRFTAKRLTQGTLLAVGVTLVVFLLTSVVPSNPAIANLGERAASDSEAVAAYNAKHGLDQPLPVQYFTYVAGLLRGDLGTSQRTNRPVIEDLKEFFPTTIELACASVIIALIFGVSLGLIAALRKGGWVDRAVRLASMAGISVPSFGLAVLVLYLFYFVLRIAPGPGQLDPGITAPPRITGFLIIDSVIAGDWAAFGSTASHLVLPAVVLAIPTFGLIVRLTRTAVLEVLSEDYVLAARAKGLPTRYIALRHVLRSAVPSIITAGSLAFGSLLSGAVLVEIVFSWPGVGRYAYTSSVSLDLPAIMGVTLLIALVYITVNLIADLLIVLFDRRAGVS</sequence>
<dbReference type="Pfam" id="PF19300">
    <property type="entry name" value="BPD_transp_1_N"/>
    <property type="match status" value="1"/>
</dbReference>
<dbReference type="SUPFAM" id="SSF161098">
    <property type="entry name" value="MetI-like"/>
    <property type="match status" value="1"/>
</dbReference>
<dbReference type="InterPro" id="IPR045621">
    <property type="entry name" value="BPD_transp_1_N"/>
</dbReference>
<dbReference type="CDD" id="cd06261">
    <property type="entry name" value="TM_PBP2"/>
    <property type="match status" value="1"/>
</dbReference>
<evidence type="ECO:0000256" key="4">
    <source>
        <dbReference type="ARBA" id="ARBA00022692"/>
    </source>
</evidence>
<dbReference type="Proteomes" id="UP001596306">
    <property type="component" value="Unassembled WGS sequence"/>
</dbReference>
<dbReference type="PANTHER" id="PTHR43163">
    <property type="entry name" value="DIPEPTIDE TRANSPORT SYSTEM PERMEASE PROTEIN DPPB-RELATED"/>
    <property type="match status" value="1"/>
</dbReference>
<protein>
    <submittedName>
        <fullName evidence="9">ABC transporter permease</fullName>
    </submittedName>
</protein>
<evidence type="ECO:0000256" key="3">
    <source>
        <dbReference type="ARBA" id="ARBA00022475"/>
    </source>
</evidence>
<keyword evidence="10" id="KW-1185">Reference proteome</keyword>
<dbReference type="EMBL" id="JBHSTP010000002">
    <property type="protein sequence ID" value="MFC6356257.1"/>
    <property type="molecule type" value="Genomic_DNA"/>
</dbReference>
<feature type="transmembrane region" description="Helical" evidence="7">
    <location>
        <begin position="112"/>
        <end position="135"/>
    </location>
</feature>
<feature type="transmembrane region" description="Helical" evidence="7">
    <location>
        <begin position="147"/>
        <end position="172"/>
    </location>
</feature>
<evidence type="ECO:0000313" key="9">
    <source>
        <dbReference type="EMBL" id="MFC6356257.1"/>
    </source>
</evidence>
<evidence type="ECO:0000256" key="6">
    <source>
        <dbReference type="ARBA" id="ARBA00023136"/>
    </source>
</evidence>
<comment type="subcellular location">
    <subcellularLocation>
        <location evidence="1 7">Cell membrane</location>
        <topology evidence="1 7">Multi-pass membrane protein</topology>
    </subcellularLocation>
</comment>
<feature type="transmembrane region" description="Helical" evidence="7">
    <location>
        <begin position="273"/>
        <end position="295"/>
    </location>
</feature>
<keyword evidence="2 7" id="KW-0813">Transport</keyword>
<evidence type="ECO:0000256" key="2">
    <source>
        <dbReference type="ARBA" id="ARBA00022448"/>
    </source>
</evidence>
<evidence type="ECO:0000259" key="8">
    <source>
        <dbReference type="PROSITE" id="PS50928"/>
    </source>
</evidence>
<gene>
    <name evidence="9" type="ORF">ACFQB0_09065</name>
</gene>
<feature type="transmembrane region" description="Helical" evidence="7">
    <location>
        <begin position="315"/>
        <end position="341"/>
    </location>
</feature>
<feature type="transmembrane region" description="Helical" evidence="7">
    <location>
        <begin position="215"/>
        <end position="233"/>
    </location>
</feature>
<comment type="similarity">
    <text evidence="7">Belongs to the binding-protein-dependent transport system permease family.</text>
</comment>
<keyword evidence="5 7" id="KW-1133">Transmembrane helix</keyword>
<evidence type="ECO:0000313" key="10">
    <source>
        <dbReference type="Proteomes" id="UP001596306"/>
    </source>
</evidence>
<organism evidence="9 10">
    <name type="scientific">Luethyella okanaganae</name>
    <dbReference type="NCBI Taxonomy" id="69372"/>
    <lineage>
        <taxon>Bacteria</taxon>
        <taxon>Bacillati</taxon>
        <taxon>Actinomycetota</taxon>
        <taxon>Actinomycetes</taxon>
        <taxon>Micrococcales</taxon>
        <taxon>Microbacteriaceae</taxon>
        <taxon>Luethyella</taxon>
    </lineage>
</organism>
<dbReference type="Gene3D" id="1.10.3720.10">
    <property type="entry name" value="MetI-like"/>
    <property type="match status" value="1"/>
</dbReference>
<keyword evidence="4 7" id="KW-0812">Transmembrane</keyword>
<dbReference type="PROSITE" id="PS50928">
    <property type="entry name" value="ABC_TM1"/>
    <property type="match status" value="1"/>
</dbReference>
<dbReference type="Pfam" id="PF00528">
    <property type="entry name" value="BPD_transp_1"/>
    <property type="match status" value="1"/>
</dbReference>